<evidence type="ECO:0008006" key="4">
    <source>
        <dbReference type="Google" id="ProtNLM"/>
    </source>
</evidence>
<feature type="non-terminal residue" evidence="2">
    <location>
        <position position="1"/>
    </location>
</feature>
<comment type="caution">
    <text evidence="2">The sequence shown here is derived from an EMBL/GenBank/DDBJ whole genome shotgun (WGS) entry which is preliminary data.</text>
</comment>
<feature type="non-terminal residue" evidence="2">
    <location>
        <position position="158"/>
    </location>
</feature>
<accession>A0AAV9ZEX5</accession>
<gene>
    <name evidence="2" type="ORF">R3P38DRAFT_2425656</name>
</gene>
<organism evidence="2 3">
    <name type="scientific">Favolaschia claudopus</name>
    <dbReference type="NCBI Taxonomy" id="2862362"/>
    <lineage>
        <taxon>Eukaryota</taxon>
        <taxon>Fungi</taxon>
        <taxon>Dikarya</taxon>
        <taxon>Basidiomycota</taxon>
        <taxon>Agaricomycotina</taxon>
        <taxon>Agaricomycetes</taxon>
        <taxon>Agaricomycetidae</taxon>
        <taxon>Agaricales</taxon>
        <taxon>Marasmiineae</taxon>
        <taxon>Mycenaceae</taxon>
        <taxon>Favolaschia</taxon>
    </lineage>
</organism>
<feature type="region of interest" description="Disordered" evidence="1">
    <location>
        <begin position="43"/>
        <end position="70"/>
    </location>
</feature>
<protein>
    <recommendedName>
        <fullName evidence="4">SCAN box domain-containing protein</fullName>
    </recommendedName>
</protein>
<evidence type="ECO:0000313" key="3">
    <source>
        <dbReference type="Proteomes" id="UP001362999"/>
    </source>
</evidence>
<keyword evidence="3" id="KW-1185">Reference proteome</keyword>
<dbReference type="AlphaFoldDB" id="A0AAV9ZEX5"/>
<evidence type="ECO:0000313" key="2">
    <source>
        <dbReference type="EMBL" id="KAK6980865.1"/>
    </source>
</evidence>
<dbReference type="Proteomes" id="UP001362999">
    <property type="component" value="Unassembled WGS sequence"/>
</dbReference>
<reference evidence="2 3" key="1">
    <citation type="journal article" date="2024" name="J Genomics">
        <title>Draft genome sequencing and assembly of Favolaschia claudopus CIRM-BRFM 2984 isolated from oak limbs.</title>
        <authorList>
            <person name="Navarro D."/>
            <person name="Drula E."/>
            <person name="Chaduli D."/>
            <person name="Cazenave R."/>
            <person name="Ahrendt S."/>
            <person name="Wang J."/>
            <person name="Lipzen A."/>
            <person name="Daum C."/>
            <person name="Barry K."/>
            <person name="Grigoriev I.V."/>
            <person name="Favel A."/>
            <person name="Rosso M.N."/>
            <person name="Martin F."/>
        </authorList>
    </citation>
    <scope>NUCLEOTIDE SEQUENCE [LARGE SCALE GENOMIC DNA]</scope>
    <source>
        <strain evidence="2 3">CIRM-BRFM 2984</strain>
    </source>
</reference>
<evidence type="ECO:0000256" key="1">
    <source>
        <dbReference type="SAM" id="MobiDB-lite"/>
    </source>
</evidence>
<sequence>RAAKSGAWLPPLQTDYTPLENSPWRQEQAAIPLSIPKVSTALPEVAPPRPRAHVEDVCDDDEPDSHRGREKARQLELELRDSLMACGSDAGAFWRLVRSWTDPRPRPLEVTIEQLTETFKARMNLPEVTPASFNNEQLELQKELAESWPKSNVDTSPR</sequence>
<dbReference type="EMBL" id="JAWWNJ010000156">
    <property type="protein sequence ID" value="KAK6980865.1"/>
    <property type="molecule type" value="Genomic_DNA"/>
</dbReference>
<proteinExistence type="predicted"/>
<name>A0AAV9ZEX5_9AGAR</name>